<dbReference type="GO" id="GO:0008270">
    <property type="term" value="F:zinc ion binding"/>
    <property type="evidence" value="ECO:0007669"/>
    <property type="project" value="UniProtKB-KW"/>
</dbReference>
<comment type="subcellular location">
    <subcellularLocation>
        <location evidence="1">Nucleus</location>
    </subcellularLocation>
</comment>
<dbReference type="Proteomes" id="UP001642360">
    <property type="component" value="Unassembled WGS sequence"/>
</dbReference>
<keyword evidence="4" id="KW-0862">Zinc</keyword>
<evidence type="ECO:0000256" key="5">
    <source>
        <dbReference type="ARBA" id="ARBA00023242"/>
    </source>
</evidence>
<evidence type="ECO:0000256" key="3">
    <source>
        <dbReference type="ARBA" id="ARBA00022771"/>
    </source>
</evidence>
<keyword evidence="3" id="KW-0863">Zinc-finger</keyword>
<comment type="caution">
    <text evidence="7">The sequence shown here is derived from an EMBL/GenBank/DDBJ whole genome shotgun (WGS) entry which is preliminary data.</text>
</comment>
<dbReference type="AlphaFoldDB" id="A0ABC8TGN6"/>
<accession>A0ABC8TGN6</accession>
<dbReference type="GO" id="GO:0005634">
    <property type="term" value="C:nucleus"/>
    <property type="evidence" value="ECO:0007669"/>
    <property type="project" value="UniProtKB-SubCell"/>
</dbReference>
<dbReference type="PANTHER" id="PTHR13278:SF0">
    <property type="entry name" value="ZINC FINGER PROTEIN 830"/>
    <property type="match status" value="1"/>
</dbReference>
<name>A0ABC8TGN6_9AQUA</name>
<keyword evidence="5" id="KW-0539">Nucleus</keyword>
<evidence type="ECO:0000256" key="4">
    <source>
        <dbReference type="ARBA" id="ARBA00022833"/>
    </source>
</evidence>
<evidence type="ECO:0000313" key="7">
    <source>
        <dbReference type="EMBL" id="CAK9168619.1"/>
    </source>
</evidence>
<proteinExistence type="predicted"/>
<keyword evidence="2" id="KW-0479">Metal-binding</keyword>
<evidence type="ECO:0000256" key="2">
    <source>
        <dbReference type="ARBA" id="ARBA00022723"/>
    </source>
</evidence>
<dbReference type="EMBL" id="CAUOFW020005113">
    <property type="protein sequence ID" value="CAK9168619.1"/>
    <property type="molecule type" value="Genomic_DNA"/>
</dbReference>
<evidence type="ECO:0000313" key="8">
    <source>
        <dbReference type="Proteomes" id="UP001642360"/>
    </source>
</evidence>
<sequence length="106" mass="12214">MSWSIAAVDNYARYLLFLDLQEVDNRLEEEEFDAAETIEEAESVEQGAYKERVERLKRKKMELKAARSATHSRGTRVLGKESSTDESSSDDISEENFAVDWRAKHL</sequence>
<gene>
    <name evidence="7" type="ORF">ILEXP_LOCUS38015</name>
</gene>
<evidence type="ECO:0000256" key="1">
    <source>
        <dbReference type="ARBA" id="ARBA00004123"/>
    </source>
</evidence>
<dbReference type="InterPro" id="IPR040050">
    <property type="entry name" value="ZNF830-like"/>
</dbReference>
<keyword evidence="8" id="KW-1185">Reference proteome</keyword>
<feature type="region of interest" description="Disordered" evidence="6">
    <location>
        <begin position="64"/>
        <end position="94"/>
    </location>
</feature>
<protein>
    <submittedName>
        <fullName evidence="7">Uncharacterized protein</fullName>
    </submittedName>
</protein>
<organism evidence="7 8">
    <name type="scientific">Ilex paraguariensis</name>
    <name type="common">yerba mate</name>
    <dbReference type="NCBI Taxonomy" id="185542"/>
    <lineage>
        <taxon>Eukaryota</taxon>
        <taxon>Viridiplantae</taxon>
        <taxon>Streptophyta</taxon>
        <taxon>Embryophyta</taxon>
        <taxon>Tracheophyta</taxon>
        <taxon>Spermatophyta</taxon>
        <taxon>Magnoliopsida</taxon>
        <taxon>eudicotyledons</taxon>
        <taxon>Gunneridae</taxon>
        <taxon>Pentapetalae</taxon>
        <taxon>asterids</taxon>
        <taxon>campanulids</taxon>
        <taxon>Aquifoliales</taxon>
        <taxon>Aquifoliaceae</taxon>
        <taxon>Ilex</taxon>
    </lineage>
</organism>
<reference evidence="7 8" key="1">
    <citation type="submission" date="2024-02" db="EMBL/GenBank/DDBJ databases">
        <authorList>
            <person name="Vignale AGUSTIN F."/>
            <person name="Sosa J E."/>
            <person name="Modenutti C."/>
        </authorList>
    </citation>
    <scope>NUCLEOTIDE SEQUENCE [LARGE SCALE GENOMIC DNA]</scope>
</reference>
<dbReference type="PANTHER" id="PTHR13278">
    <property type="entry name" value="ZINC FINGER PROTEIN 830"/>
    <property type="match status" value="1"/>
</dbReference>
<evidence type="ECO:0000256" key="6">
    <source>
        <dbReference type="SAM" id="MobiDB-lite"/>
    </source>
</evidence>